<keyword evidence="4" id="KW-1185">Reference proteome</keyword>
<feature type="transmembrane region" description="Helical" evidence="1">
    <location>
        <begin position="111"/>
        <end position="133"/>
    </location>
</feature>
<keyword evidence="1" id="KW-1133">Transmembrane helix</keyword>
<gene>
    <name evidence="3" type="ORF">H8711_10890</name>
</gene>
<feature type="domain" description="Peptidase M56" evidence="2">
    <location>
        <begin position="8"/>
        <end position="280"/>
    </location>
</feature>
<dbReference type="PANTHER" id="PTHR34978">
    <property type="entry name" value="POSSIBLE SENSOR-TRANSDUCER PROTEIN BLAR"/>
    <property type="match status" value="1"/>
</dbReference>
<evidence type="ECO:0000313" key="3">
    <source>
        <dbReference type="EMBL" id="MBC8547431.1"/>
    </source>
</evidence>
<organism evidence="3 4">
    <name type="scientific">Ligaoa zhengdingensis</name>
    <dbReference type="NCBI Taxonomy" id="2763658"/>
    <lineage>
        <taxon>Bacteria</taxon>
        <taxon>Bacillati</taxon>
        <taxon>Bacillota</taxon>
        <taxon>Clostridia</taxon>
        <taxon>Eubacteriales</taxon>
        <taxon>Oscillospiraceae</taxon>
        <taxon>Ligaoa</taxon>
    </lineage>
</organism>
<keyword evidence="1" id="KW-0812">Transmembrane</keyword>
<dbReference type="InterPro" id="IPR052173">
    <property type="entry name" value="Beta-lactam_resp_regulator"/>
</dbReference>
<evidence type="ECO:0000256" key="1">
    <source>
        <dbReference type="SAM" id="Phobius"/>
    </source>
</evidence>
<feature type="transmembrane region" description="Helical" evidence="1">
    <location>
        <begin position="288"/>
        <end position="308"/>
    </location>
</feature>
<dbReference type="PANTHER" id="PTHR34978:SF3">
    <property type="entry name" value="SLR0241 PROTEIN"/>
    <property type="match status" value="1"/>
</dbReference>
<evidence type="ECO:0000313" key="4">
    <source>
        <dbReference type="Proteomes" id="UP000653127"/>
    </source>
</evidence>
<dbReference type="InterPro" id="IPR008756">
    <property type="entry name" value="Peptidase_M56"/>
</dbReference>
<dbReference type="CDD" id="cd07341">
    <property type="entry name" value="M56_BlaR1_MecR1_like"/>
    <property type="match status" value="1"/>
</dbReference>
<dbReference type="EMBL" id="JACRST010000019">
    <property type="protein sequence ID" value="MBC8547431.1"/>
    <property type="molecule type" value="Genomic_DNA"/>
</dbReference>
<feature type="transmembrane region" description="Helical" evidence="1">
    <location>
        <begin position="36"/>
        <end position="55"/>
    </location>
</feature>
<comment type="caution">
    <text evidence="3">The sequence shown here is derived from an EMBL/GenBank/DDBJ whole genome shotgun (WGS) entry which is preliminary data.</text>
</comment>
<proteinExistence type="predicted"/>
<dbReference type="RefSeq" id="WP_249283474.1">
    <property type="nucleotide sequence ID" value="NZ_JACRST010000019.1"/>
</dbReference>
<dbReference type="Pfam" id="PF05569">
    <property type="entry name" value="Peptidase_M56"/>
    <property type="match status" value="1"/>
</dbReference>
<dbReference type="Proteomes" id="UP000653127">
    <property type="component" value="Unassembled WGS sequence"/>
</dbReference>
<feature type="transmembrane region" description="Helical" evidence="1">
    <location>
        <begin position="6"/>
        <end position="29"/>
    </location>
</feature>
<accession>A0A926I5M3</accession>
<dbReference type="AlphaFoldDB" id="A0A926I5M3"/>
<sequence length="498" mass="55035">MLDNIFFQVLNMSFTASFVILFVLLARLLLKRAPAVCSYALWSVVLFRLVCPFSFESALSLLRINPAPVSAELLYSPAPRIDTGVDLLDSAINPILPAPASPVTSVNPLQIWSLAAEAVWITGIACLLLYSAVSLLRLRRRLVGAVEVGERIYLADHIPTPFVLGLLRPKIYLPSSLTEQEQRYILLHEQAHIRRLDHIVKPVAFLTLCVHWFNPLVWAAFLLCCKDMELSCDESVMRRMGDGARADYSALLLRLATGHRRVAAAPLAFGEGDTRRRIQHVLHYRRPALWVSLAALAAVAAVCIGLAVNPGRGEAGYWTVAFPAYQDGKDEYNASIYETEPFHLSVKLPDGWTIQQPADGAPSTPFPFLPGYTPLNIVDGDAYIGAICYNIFEPYEDEIPQEEYYKTVYPELRLGSLYSWQEYTPVVSSPTAETALATVYMVLQEDGLSAAESPTLEVPGILSYDTGLGAYVAIQFAEGAVTEEQLQAIAQSIRLART</sequence>
<protein>
    <recommendedName>
        <fullName evidence="2">Peptidase M56 domain-containing protein</fullName>
    </recommendedName>
</protein>
<name>A0A926I5M3_9FIRM</name>
<keyword evidence="1" id="KW-0472">Membrane</keyword>
<reference evidence="3" key="1">
    <citation type="submission" date="2020-08" db="EMBL/GenBank/DDBJ databases">
        <title>Genome public.</title>
        <authorList>
            <person name="Liu C."/>
            <person name="Sun Q."/>
        </authorList>
    </citation>
    <scope>NUCLEOTIDE SEQUENCE</scope>
    <source>
        <strain evidence="3">NSJ-31</strain>
    </source>
</reference>
<evidence type="ECO:0000259" key="2">
    <source>
        <dbReference type="Pfam" id="PF05569"/>
    </source>
</evidence>